<sequence length="512" mass="57184">MKRIRAARVALALTNLSNWKSRVHAQGSTHLFPLLALLESGAGTANAAVQFNETPHEFTFWDKYFRLQNAEPAKPYFNPVTLRYAEEGFPHSNSATIRKNTFAGKWKGASLTKIGDREEWELAENYAEIFRDKVLSKGGAVTRVPVVDVAALLFRAEEFEDGANAKTLEAKFRAVFPQRDPDFERMFVFHDEDSERIFTDAAEAQDYEAAIAEALVSDVRSADSIAALPEDPGEMDLNDPILTEVQKLLRFGTSGIIFSGTPGTGKSYYAKRIAKHLVDDPNRDVFRVQFHPSYGYEDFVEGYRPSDAARSGYEVVDKTFLDACSRAEAISGAGSLVVVIVDEINRGDPARVFGELLTYIEQDYRDESFQLPFSGKPTHIPKNLVLLGTMNPYDRSIAQADAAFVRRFDHLPIEPSREVAESLLEQAKGFDAEQVGMIGDWFDNMQRLLPFGLGHSYFARVASIDDLLLVWRYRIKPAVDVALALSDQGEAENIERSFQALVRRLEGGADGD</sequence>
<accession>A0A6G6Y2I1</accession>
<dbReference type="PANTHER" id="PTHR37291">
    <property type="entry name" value="5-METHYLCYTOSINE-SPECIFIC RESTRICTION ENZYME B"/>
    <property type="match status" value="1"/>
</dbReference>
<dbReference type="GO" id="GO:0005524">
    <property type="term" value="F:ATP binding"/>
    <property type="evidence" value="ECO:0007669"/>
    <property type="project" value="InterPro"/>
</dbReference>
<dbReference type="KEGG" id="spzr:G5C33_04140"/>
<proteinExistence type="predicted"/>
<evidence type="ECO:0000313" key="3">
    <source>
        <dbReference type="Proteomes" id="UP000501568"/>
    </source>
</evidence>
<dbReference type="PANTHER" id="PTHR37291:SF1">
    <property type="entry name" value="TYPE IV METHYL-DIRECTED RESTRICTION ENZYME ECOKMCRB SUBUNIT"/>
    <property type="match status" value="1"/>
</dbReference>
<dbReference type="InterPro" id="IPR027417">
    <property type="entry name" value="P-loop_NTPase"/>
</dbReference>
<evidence type="ECO:0000313" key="2">
    <source>
        <dbReference type="EMBL" id="QIG79051.1"/>
    </source>
</evidence>
<dbReference type="AlphaFoldDB" id="A0A6G6Y2I1"/>
<dbReference type="REBASE" id="402037">
    <property type="entry name" value="Sspzrk23McrBCP"/>
</dbReference>
<keyword evidence="3" id="KW-1185">Reference proteome</keyword>
<reference evidence="2 3" key="1">
    <citation type="submission" date="2020-02" db="EMBL/GenBank/DDBJ databases">
        <authorList>
            <person name="Zheng R.K."/>
            <person name="Sun C.M."/>
        </authorList>
    </citation>
    <scope>NUCLEOTIDE SEQUENCE [LARGE SCALE GENOMIC DNA]</scope>
    <source>
        <strain evidence="3">zrk23</strain>
    </source>
</reference>
<dbReference type="Gene3D" id="3.40.50.300">
    <property type="entry name" value="P-loop containing nucleotide triphosphate hydrolases"/>
    <property type="match status" value="1"/>
</dbReference>
<dbReference type="Pfam" id="PF07728">
    <property type="entry name" value="AAA_5"/>
    <property type="match status" value="1"/>
</dbReference>
<dbReference type="InterPro" id="IPR003593">
    <property type="entry name" value="AAA+_ATPase"/>
</dbReference>
<dbReference type="EMBL" id="CP049109">
    <property type="protein sequence ID" value="QIG79051.1"/>
    <property type="molecule type" value="Genomic_DNA"/>
</dbReference>
<dbReference type="SMART" id="SM00382">
    <property type="entry name" value="AAA"/>
    <property type="match status" value="1"/>
</dbReference>
<dbReference type="CDD" id="cd00009">
    <property type="entry name" value="AAA"/>
    <property type="match status" value="1"/>
</dbReference>
<protein>
    <submittedName>
        <fullName evidence="2">AAA domain-containing protein</fullName>
    </submittedName>
</protein>
<dbReference type="SUPFAM" id="SSF52540">
    <property type="entry name" value="P-loop containing nucleoside triphosphate hydrolases"/>
    <property type="match status" value="1"/>
</dbReference>
<feature type="domain" description="AAA+ ATPase" evidence="1">
    <location>
        <begin position="252"/>
        <end position="414"/>
    </location>
</feature>
<organism evidence="2 3">
    <name type="scientific">Stakelama tenebrarum</name>
    <dbReference type="NCBI Taxonomy" id="2711215"/>
    <lineage>
        <taxon>Bacteria</taxon>
        <taxon>Pseudomonadati</taxon>
        <taxon>Pseudomonadota</taxon>
        <taxon>Alphaproteobacteria</taxon>
        <taxon>Sphingomonadales</taxon>
        <taxon>Sphingomonadaceae</taxon>
        <taxon>Stakelama</taxon>
    </lineage>
</organism>
<dbReference type="InterPro" id="IPR011704">
    <property type="entry name" value="ATPase_dyneun-rel_AAA"/>
</dbReference>
<evidence type="ECO:0000259" key="1">
    <source>
        <dbReference type="SMART" id="SM00382"/>
    </source>
</evidence>
<dbReference type="GO" id="GO:0016887">
    <property type="term" value="F:ATP hydrolysis activity"/>
    <property type="evidence" value="ECO:0007669"/>
    <property type="project" value="InterPro"/>
</dbReference>
<gene>
    <name evidence="2" type="ORF">G5C33_04140</name>
</gene>
<dbReference type="RefSeq" id="WP_165326053.1">
    <property type="nucleotide sequence ID" value="NZ_CP049109.1"/>
</dbReference>
<dbReference type="Proteomes" id="UP000501568">
    <property type="component" value="Chromosome"/>
</dbReference>
<name>A0A6G6Y2I1_9SPHN</name>
<dbReference type="InterPro" id="IPR052934">
    <property type="entry name" value="Methyl-DNA_Rec/Restrict_Enz"/>
</dbReference>